<evidence type="ECO:0000256" key="1">
    <source>
        <dbReference type="ARBA" id="ARBA00023015"/>
    </source>
</evidence>
<dbReference type="SUPFAM" id="SSF48498">
    <property type="entry name" value="Tetracyclin repressor-like, C-terminal domain"/>
    <property type="match status" value="1"/>
</dbReference>
<gene>
    <name evidence="6" type="ORF">D1825_17695</name>
</gene>
<evidence type="ECO:0000313" key="7">
    <source>
        <dbReference type="Proteomes" id="UP000283374"/>
    </source>
</evidence>
<dbReference type="SUPFAM" id="SSF46689">
    <property type="entry name" value="Homeodomain-like"/>
    <property type="match status" value="1"/>
</dbReference>
<dbReference type="GO" id="GO:0000976">
    <property type="term" value="F:transcription cis-regulatory region binding"/>
    <property type="evidence" value="ECO:0007669"/>
    <property type="project" value="TreeGrafter"/>
</dbReference>
<keyword evidence="3" id="KW-0804">Transcription</keyword>
<dbReference type="PANTHER" id="PTHR30055">
    <property type="entry name" value="HTH-TYPE TRANSCRIPTIONAL REGULATOR RUTR"/>
    <property type="match status" value="1"/>
</dbReference>
<dbReference type="PANTHER" id="PTHR30055:SF234">
    <property type="entry name" value="HTH-TYPE TRANSCRIPTIONAL REGULATOR BETI"/>
    <property type="match status" value="1"/>
</dbReference>
<dbReference type="InterPro" id="IPR050109">
    <property type="entry name" value="HTH-type_TetR-like_transc_reg"/>
</dbReference>
<organism evidence="6 7">
    <name type="scientific">Cellulomonas rhizosphaerae</name>
    <dbReference type="NCBI Taxonomy" id="2293719"/>
    <lineage>
        <taxon>Bacteria</taxon>
        <taxon>Bacillati</taxon>
        <taxon>Actinomycetota</taxon>
        <taxon>Actinomycetes</taxon>
        <taxon>Micrococcales</taxon>
        <taxon>Cellulomonadaceae</taxon>
        <taxon>Cellulomonas</taxon>
    </lineage>
</organism>
<evidence type="ECO:0000256" key="4">
    <source>
        <dbReference type="PROSITE-ProRule" id="PRU00335"/>
    </source>
</evidence>
<sequence length="167" mass="18042">MFDEAGTDASLEEIARRAGVGVGTLYRNFPTRIELIEAVYRHNVDELCASGARLAESLEPRAAFEAWLLEFVAYAGSKRGLAGALRSALGDDASHVFADVHDRLTSSGDALLHAAQADGGIRDDVETMDVLRAVSGVCMAAPDWRDPAKTQRALRIVLDGLRYRPAD</sequence>
<keyword evidence="1" id="KW-0805">Transcription regulation</keyword>
<protein>
    <submittedName>
        <fullName evidence="6">TetR/AcrR family transcriptional regulator</fullName>
    </submittedName>
</protein>
<keyword evidence="7" id="KW-1185">Reference proteome</keyword>
<evidence type="ECO:0000313" key="6">
    <source>
        <dbReference type="EMBL" id="RHA37175.1"/>
    </source>
</evidence>
<dbReference type="OrthoDB" id="3192968at2"/>
<dbReference type="GO" id="GO:0003700">
    <property type="term" value="F:DNA-binding transcription factor activity"/>
    <property type="evidence" value="ECO:0007669"/>
    <property type="project" value="TreeGrafter"/>
</dbReference>
<evidence type="ECO:0000256" key="2">
    <source>
        <dbReference type="ARBA" id="ARBA00023125"/>
    </source>
</evidence>
<dbReference type="Gene3D" id="1.10.357.10">
    <property type="entry name" value="Tetracycline Repressor, domain 2"/>
    <property type="match status" value="1"/>
</dbReference>
<dbReference type="InterPro" id="IPR009057">
    <property type="entry name" value="Homeodomain-like_sf"/>
</dbReference>
<dbReference type="EMBL" id="QWKP01000223">
    <property type="protein sequence ID" value="RHA37175.1"/>
    <property type="molecule type" value="Genomic_DNA"/>
</dbReference>
<proteinExistence type="predicted"/>
<keyword evidence="2 4" id="KW-0238">DNA-binding</keyword>
<dbReference type="InterPro" id="IPR001647">
    <property type="entry name" value="HTH_TetR"/>
</dbReference>
<dbReference type="PROSITE" id="PS50977">
    <property type="entry name" value="HTH_TETR_2"/>
    <property type="match status" value="1"/>
</dbReference>
<dbReference type="InterPro" id="IPR036271">
    <property type="entry name" value="Tet_transcr_reg_TetR-rel_C_sf"/>
</dbReference>
<evidence type="ECO:0000259" key="5">
    <source>
        <dbReference type="PROSITE" id="PS50977"/>
    </source>
</evidence>
<feature type="DNA-binding region" description="H-T-H motif" evidence="4">
    <location>
        <begin position="10"/>
        <end position="29"/>
    </location>
</feature>
<evidence type="ECO:0000256" key="3">
    <source>
        <dbReference type="ARBA" id="ARBA00023163"/>
    </source>
</evidence>
<comment type="caution">
    <text evidence="6">The sequence shown here is derived from an EMBL/GenBank/DDBJ whole genome shotgun (WGS) entry which is preliminary data.</text>
</comment>
<dbReference type="AlphaFoldDB" id="A0A413RH95"/>
<dbReference type="Pfam" id="PF00440">
    <property type="entry name" value="TetR_N"/>
    <property type="match status" value="1"/>
</dbReference>
<dbReference type="InterPro" id="IPR049445">
    <property type="entry name" value="TetR_SbtR-like_C"/>
</dbReference>
<feature type="domain" description="HTH tetR-type" evidence="5">
    <location>
        <begin position="1"/>
        <end position="47"/>
    </location>
</feature>
<reference evidence="6 7" key="1">
    <citation type="submission" date="2018-08" db="EMBL/GenBank/DDBJ databases">
        <title>Cellulomonas rhizosphaerae sp. nov., a novel actinomycete isolated from soil.</title>
        <authorList>
            <person name="Tian Y."/>
        </authorList>
    </citation>
    <scope>NUCLEOTIDE SEQUENCE [LARGE SCALE GENOMIC DNA]</scope>
    <source>
        <strain evidence="6 7">NEAU-TCZ24</strain>
    </source>
</reference>
<accession>A0A413RH95</accession>
<dbReference type="Proteomes" id="UP000283374">
    <property type="component" value="Unassembled WGS sequence"/>
</dbReference>
<name>A0A413RH95_9CELL</name>
<dbReference type="Pfam" id="PF21597">
    <property type="entry name" value="TetR_C_43"/>
    <property type="match status" value="1"/>
</dbReference>